<protein>
    <submittedName>
        <fullName evidence="3">DUF302 domain-containing protein</fullName>
    </submittedName>
</protein>
<reference evidence="3" key="1">
    <citation type="submission" date="2023-07" db="EMBL/GenBank/DDBJ databases">
        <title>Genome content predicts the carbon catabolic preferences of heterotrophic bacteria.</title>
        <authorList>
            <person name="Gralka M."/>
        </authorList>
    </citation>
    <scope>NUCLEOTIDE SEQUENCE</scope>
    <source>
        <strain evidence="3">C2R13</strain>
    </source>
</reference>
<feature type="signal peptide" evidence="1">
    <location>
        <begin position="1"/>
        <end position="32"/>
    </location>
</feature>
<dbReference type="EMBL" id="JAUORK010000013">
    <property type="protein sequence ID" value="MDO6672601.1"/>
    <property type="molecule type" value="Genomic_DNA"/>
</dbReference>
<name>A0AAP4U0F9_9GAMM</name>
<accession>A0AAP4U0F9</accession>
<comment type="caution">
    <text evidence="3">The sequence shown here is derived from an EMBL/GenBank/DDBJ whole genome shotgun (WGS) entry which is preliminary data.</text>
</comment>
<dbReference type="AlphaFoldDB" id="A0AAP4U0F9"/>
<dbReference type="Pfam" id="PF03625">
    <property type="entry name" value="DUF302"/>
    <property type="match status" value="1"/>
</dbReference>
<gene>
    <name evidence="3" type="ORF">Q4535_10790</name>
</gene>
<dbReference type="CDD" id="cd14797">
    <property type="entry name" value="DUF302"/>
    <property type="match status" value="1"/>
</dbReference>
<evidence type="ECO:0000256" key="1">
    <source>
        <dbReference type="SAM" id="SignalP"/>
    </source>
</evidence>
<keyword evidence="1" id="KW-0732">Signal</keyword>
<proteinExistence type="predicted"/>
<sequence length="180" mass="18543">MLKSFPALTRSARLLALLSLPLVAGMPLSASADSGAAAASAPEASASMQVPAKGIESVTSRDDVASVQARLETALKAKGLTLFSVIDHEAGAEKVGMELPATHTVIFGNPKVGTLLMQCNGAAALDLPQKMLIRAVEGGSVIEWNDPQYMANRHDLGDCKLPLDKIAGLLKGLAAEAAGQ</sequence>
<dbReference type="InterPro" id="IPR035923">
    <property type="entry name" value="TT1751-like_sf"/>
</dbReference>
<feature type="chain" id="PRO_5042891255" evidence="1">
    <location>
        <begin position="33"/>
        <end position="180"/>
    </location>
</feature>
<dbReference type="PANTHER" id="PTHR38342">
    <property type="entry name" value="SLR5037 PROTEIN"/>
    <property type="match status" value="1"/>
</dbReference>
<evidence type="ECO:0000259" key="2">
    <source>
        <dbReference type="Pfam" id="PF03625"/>
    </source>
</evidence>
<dbReference type="Proteomes" id="UP001170481">
    <property type="component" value="Unassembled WGS sequence"/>
</dbReference>
<feature type="domain" description="DUF302" evidence="2">
    <location>
        <begin position="86"/>
        <end position="147"/>
    </location>
</feature>
<dbReference type="Gene3D" id="3.30.310.70">
    <property type="entry name" value="TT1751-like domain"/>
    <property type="match status" value="1"/>
</dbReference>
<organism evidence="3 4">
    <name type="scientific">Cobetia amphilecti</name>
    <dbReference type="NCBI Taxonomy" id="1055104"/>
    <lineage>
        <taxon>Bacteria</taxon>
        <taxon>Pseudomonadati</taxon>
        <taxon>Pseudomonadota</taxon>
        <taxon>Gammaproteobacteria</taxon>
        <taxon>Oceanospirillales</taxon>
        <taxon>Halomonadaceae</taxon>
        <taxon>Cobetia</taxon>
    </lineage>
</organism>
<dbReference type="InterPro" id="IPR005180">
    <property type="entry name" value="DUF302"/>
</dbReference>
<evidence type="ECO:0000313" key="3">
    <source>
        <dbReference type="EMBL" id="MDO6672601.1"/>
    </source>
</evidence>
<dbReference type="SUPFAM" id="SSF103247">
    <property type="entry name" value="TT1751-like"/>
    <property type="match status" value="1"/>
</dbReference>
<dbReference type="RefSeq" id="WP_054555374.1">
    <property type="nucleotide sequence ID" value="NZ_JAUORK010000013.1"/>
</dbReference>
<dbReference type="PANTHER" id="PTHR38342:SF2">
    <property type="entry name" value="INNER MEMBRANE OR EXPORTED"/>
    <property type="match status" value="1"/>
</dbReference>
<evidence type="ECO:0000313" key="4">
    <source>
        <dbReference type="Proteomes" id="UP001170481"/>
    </source>
</evidence>